<evidence type="ECO:0000256" key="1">
    <source>
        <dbReference type="SAM" id="MobiDB-lite"/>
    </source>
</evidence>
<name>A0A7S4HWI4_9STRA</name>
<sequence>MADVMATVQNVLLPSTGVKEDDKAKQEDQWRASHPVPEEQNIAKNAPSALPENGEDDTSAPLPPDDFDVIVSSERDLLGNFLVRDLIFHHGTRTYDGGGGGISVADIASRIVSTVQNGIGFSVAGDGRYGGGRFLRRVEGGANVATATGPAYHELDADEARAYISGVFQEAFPQHANEKSSVSGAPDEHAKKEVSNQKDVSAEKECHPSDQALSSVRTNDVLLMNGNVSYPSDEVYASHPGNKRFIEFLNGASSGLESSGLDSSPGAATARAQLFIASVDFVRGSASKGRFLTQRVQGGEWGDIDNELAVWETITVLLWRKFLELERQKLLSPAPPPVPVGKVGQVVIQPHAPPAEGMPTSYAQAYSSPRTVSGRESQQYCRWPADYHVIPPSTAPIGRPTDHDVLFGRGGLTNHHPGNKRFRDIIAVHRADYVAAIKIEKPNVARKIVRAIRCGIPAGRFMKKNSKDGMWYDVGDRHAAEKASQALREKSQAEKYEKVALKKQAEAAIRGSKIAKGAAPFGTMAMPPLATGVAPPAIMAGHPVMPYPPPPPPGHAIYGLAPNPGAPPPPAGTGAKSENSSTNKRKASAESAGKSAKKPKSASSEGSSSTEVYTPIDQYGNVVVTDHDILCGRGGLTNHHLGNKRFRDIVSLHRPDYIRAPKIEKPSVARMIVSAIRNGNPPGRFLKKDNVTGKWFDIGDKRAAEKASQALREKTPEERLKLAAKHDRPMPTRQYFSPSGNAEDLQFASAECADATPKEDKEEAVPPTPSSPPKARKREVFVEI</sequence>
<feature type="region of interest" description="Disordered" evidence="1">
    <location>
        <begin position="175"/>
        <end position="211"/>
    </location>
</feature>
<proteinExistence type="predicted"/>
<dbReference type="AlphaFoldDB" id="A0A7S4HWI4"/>
<protein>
    <recommendedName>
        <fullName evidence="2">DUF6824 domain-containing protein</fullName>
    </recommendedName>
</protein>
<feature type="domain" description="DUF6824" evidence="2">
    <location>
        <begin position="404"/>
        <end position="489"/>
    </location>
</feature>
<evidence type="ECO:0000259" key="2">
    <source>
        <dbReference type="Pfam" id="PF20710"/>
    </source>
</evidence>
<reference evidence="3" key="1">
    <citation type="submission" date="2021-01" db="EMBL/GenBank/DDBJ databases">
        <authorList>
            <person name="Corre E."/>
            <person name="Pelletier E."/>
            <person name="Niang G."/>
            <person name="Scheremetjew M."/>
            <person name="Finn R."/>
            <person name="Kale V."/>
            <person name="Holt S."/>
            <person name="Cochrane G."/>
            <person name="Meng A."/>
            <person name="Brown T."/>
            <person name="Cohen L."/>
        </authorList>
    </citation>
    <scope>NUCLEOTIDE SEQUENCE</scope>
    <source>
        <strain evidence="3">Isolate 1302-5</strain>
    </source>
</reference>
<feature type="compositionally biased region" description="Basic and acidic residues" evidence="1">
    <location>
        <begin position="186"/>
        <end position="208"/>
    </location>
</feature>
<evidence type="ECO:0000313" key="3">
    <source>
        <dbReference type="EMBL" id="CAE2211081.1"/>
    </source>
</evidence>
<feature type="domain" description="DUF6824" evidence="2">
    <location>
        <begin position="628"/>
        <end position="713"/>
    </location>
</feature>
<gene>
    <name evidence="3" type="ORF">OAUR00152_LOCUS4562</name>
</gene>
<dbReference type="InterPro" id="IPR049227">
    <property type="entry name" value="DUF6824"/>
</dbReference>
<feature type="compositionally biased region" description="Basic and acidic residues" evidence="1">
    <location>
        <begin position="18"/>
        <end position="31"/>
    </location>
</feature>
<dbReference type="Pfam" id="PF20710">
    <property type="entry name" value="DUF6824"/>
    <property type="match status" value="2"/>
</dbReference>
<feature type="region of interest" description="Disordered" evidence="1">
    <location>
        <begin position="753"/>
        <end position="784"/>
    </location>
</feature>
<feature type="region of interest" description="Disordered" evidence="1">
    <location>
        <begin position="1"/>
        <end position="64"/>
    </location>
</feature>
<dbReference type="EMBL" id="HBKQ01006829">
    <property type="protein sequence ID" value="CAE2211081.1"/>
    <property type="molecule type" value="Transcribed_RNA"/>
</dbReference>
<organism evidence="3">
    <name type="scientific">Odontella aurita</name>
    <dbReference type="NCBI Taxonomy" id="265563"/>
    <lineage>
        <taxon>Eukaryota</taxon>
        <taxon>Sar</taxon>
        <taxon>Stramenopiles</taxon>
        <taxon>Ochrophyta</taxon>
        <taxon>Bacillariophyta</taxon>
        <taxon>Mediophyceae</taxon>
        <taxon>Biddulphiophycidae</taxon>
        <taxon>Eupodiscales</taxon>
        <taxon>Odontellaceae</taxon>
        <taxon>Odontella</taxon>
    </lineage>
</organism>
<accession>A0A7S4HWI4</accession>
<feature type="region of interest" description="Disordered" evidence="1">
    <location>
        <begin position="556"/>
        <end position="612"/>
    </location>
</feature>